<gene>
    <name evidence="2" type="ORF">GO726_04730</name>
</gene>
<dbReference type="AlphaFoldDB" id="A0A844RL10"/>
<protein>
    <submittedName>
        <fullName evidence="2">DUF2975 domain-containing protein</fullName>
    </submittedName>
</protein>
<evidence type="ECO:0000313" key="2">
    <source>
        <dbReference type="EMBL" id="MVN32472.1"/>
    </source>
</evidence>
<keyword evidence="1" id="KW-0812">Transmembrane</keyword>
<reference evidence="2 3" key="1">
    <citation type="submission" date="2019-11" db="EMBL/GenBank/DDBJ databases">
        <title>Whole genome shotgun sequencing (WGS) data from Adlercreutzia equolifaciens ResAG-91, Eggerthella lenta MRI-F36, MRI-F37, MRI-F40, ResAG-49, ResAG-88, ResAG-121, ResAG-145, and Gordonibacter sp. ResAG-5, ResAG-26, ResAG-43, ResAG-50, ResAG-59.</title>
        <authorList>
            <person name="Stoll D.A."/>
            <person name="Danylec N."/>
            <person name="Franz C.M.A.P."/>
            <person name="Huch M."/>
        </authorList>
    </citation>
    <scope>NUCLEOTIDE SEQUENCE [LARGE SCALE GENOMIC DNA]</scope>
    <source>
        <strain evidence="2 3">ResAG-88</strain>
    </source>
</reference>
<accession>A0A844RL10</accession>
<feature type="transmembrane region" description="Helical" evidence="1">
    <location>
        <begin position="19"/>
        <end position="40"/>
    </location>
</feature>
<proteinExistence type="predicted"/>
<comment type="caution">
    <text evidence="2">The sequence shown here is derived from an EMBL/GenBank/DDBJ whole genome shotgun (WGS) entry which is preliminary data.</text>
</comment>
<feature type="transmembrane region" description="Helical" evidence="1">
    <location>
        <begin position="105"/>
        <end position="126"/>
    </location>
</feature>
<name>A0A844RL10_EGGLN</name>
<keyword evidence="1" id="KW-0472">Membrane</keyword>
<evidence type="ECO:0000313" key="3">
    <source>
        <dbReference type="Proteomes" id="UP000436429"/>
    </source>
</evidence>
<evidence type="ECO:0000256" key="1">
    <source>
        <dbReference type="SAM" id="Phobius"/>
    </source>
</evidence>
<dbReference type="EMBL" id="WPOM01000007">
    <property type="protein sequence ID" value="MVN32472.1"/>
    <property type="molecule type" value="Genomic_DNA"/>
</dbReference>
<feature type="transmembrane region" description="Helical" evidence="1">
    <location>
        <begin position="64"/>
        <end position="85"/>
    </location>
</feature>
<keyword evidence="1" id="KW-1133">Transmembrane helix</keyword>
<feature type="transmembrane region" description="Helical" evidence="1">
    <location>
        <begin position="146"/>
        <end position="165"/>
    </location>
</feature>
<dbReference type="Proteomes" id="UP000436429">
    <property type="component" value="Unassembled WGS sequence"/>
</dbReference>
<sequence>MPDTDVETTERLLVKTRKICRLIGLAMIVVFVFLCIWWLASSGVMVCSLFDPGFSDNPVNGFTLVNYVLCGIAMAAICITLIKIFSDTSKGHSPFTMLQVKRLRLIAISLLAYGVLEFVMTCSAAFMNQGWAGSSAGSVSPTLNFFPLVAAAVVFAFSFVFKYGILLQKLSDETL</sequence>
<dbReference type="RefSeq" id="WP_041691670.1">
    <property type="nucleotide sequence ID" value="NZ_AP025575.1"/>
</dbReference>
<organism evidence="2 3">
    <name type="scientific">Eggerthella lenta</name>
    <name type="common">Eubacterium lentum</name>
    <dbReference type="NCBI Taxonomy" id="84112"/>
    <lineage>
        <taxon>Bacteria</taxon>
        <taxon>Bacillati</taxon>
        <taxon>Actinomycetota</taxon>
        <taxon>Coriobacteriia</taxon>
        <taxon>Eggerthellales</taxon>
        <taxon>Eggerthellaceae</taxon>
        <taxon>Eggerthella</taxon>
    </lineage>
</organism>